<evidence type="ECO:0000256" key="1">
    <source>
        <dbReference type="ARBA" id="ARBA00022614"/>
    </source>
</evidence>
<organism evidence="6 7">
    <name type="scientific">Tetraparma gracilis</name>
    <dbReference type="NCBI Taxonomy" id="2962635"/>
    <lineage>
        <taxon>Eukaryota</taxon>
        <taxon>Sar</taxon>
        <taxon>Stramenopiles</taxon>
        <taxon>Ochrophyta</taxon>
        <taxon>Bolidophyceae</taxon>
        <taxon>Parmales</taxon>
        <taxon>Triparmaceae</taxon>
        <taxon>Tetraparma</taxon>
    </lineage>
</organism>
<proteinExistence type="predicted"/>
<dbReference type="Gene3D" id="2.10.50.10">
    <property type="entry name" value="Tumor Necrosis Factor Receptor, subunit A, domain 2"/>
    <property type="match status" value="1"/>
</dbReference>
<dbReference type="PANTHER" id="PTHR24373:SF393">
    <property type="entry name" value="PROTEIN SLIT-LIKE PROTEIN"/>
    <property type="match status" value="1"/>
</dbReference>
<reference evidence="6 7" key="1">
    <citation type="journal article" date="2023" name="Commun. Biol.">
        <title>Genome analysis of Parmales, the sister group of diatoms, reveals the evolutionary specialization of diatoms from phago-mixotrophs to photoautotrophs.</title>
        <authorList>
            <person name="Ban H."/>
            <person name="Sato S."/>
            <person name="Yoshikawa S."/>
            <person name="Yamada K."/>
            <person name="Nakamura Y."/>
            <person name="Ichinomiya M."/>
            <person name="Sato N."/>
            <person name="Blanc-Mathieu R."/>
            <person name="Endo H."/>
            <person name="Kuwata A."/>
            <person name="Ogata H."/>
        </authorList>
    </citation>
    <scope>NUCLEOTIDE SEQUENCE [LARGE SCALE GENOMIC DNA]</scope>
</reference>
<dbReference type="Gene3D" id="3.80.10.10">
    <property type="entry name" value="Ribonuclease Inhibitor"/>
    <property type="match status" value="4"/>
</dbReference>
<dbReference type="SUPFAM" id="SSF49899">
    <property type="entry name" value="Concanavalin A-like lectins/glucanases"/>
    <property type="match status" value="1"/>
</dbReference>
<dbReference type="InterPro" id="IPR013320">
    <property type="entry name" value="ConA-like_dom_sf"/>
</dbReference>
<evidence type="ECO:0000259" key="5">
    <source>
        <dbReference type="Pfam" id="PF07699"/>
    </source>
</evidence>
<feature type="transmembrane region" description="Helical" evidence="4">
    <location>
        <begin position="361"/>
        <end position="380"/>
    </location>
</feature>
<keyword evidence="4" id="KW-1133">Transmembrane helix</keyword>
<comment type="caution">
    <text evidence="6">The sequence shown here is derived from an EMBL/GenBank/DDBJ whole genome shotgun (WGS) entry which is preliminary data.</text>
</comment>
<protein>
    <recommendedName>
        <fullName evidence="5">Tyrosine-protein kinase ephrin type A/B receptor-like domain-containing protein</fullName>
    </recommendedName>
</protein>
<feature type="transmembrane region" description="Helical" evidence="4">
    <location>
        <begin position="400"/>
        <end position="418"/>
    </location>
</feature>
<keyword evidence="2" id="KW-0732">Signal</keyword>
<dbReference type="Pfam" id="PF13385">
    <property type="entry name" value="Laminin_G_3"/>
    <property type="match status" value="1"/>
</dbReference>
<dbReference type="Gene3D" id="3.30.530.20">
    <property type="match status" value="1"/>
</dbReference>
<feature type="transmembrane region" description="Helical" evidence="4">
    <location>
        <begin position="454"/>
        <end position="471"/>
    </location>
</feature>
<keyword evidence="4" id="KW-0812">Transmembrane</keyword>
<evidence type="ECO:0000256" key="2">
    <source>
        <dbReference type="ARBA" id="ARBA00022729"/>
    </source>
</evidence>
<dbReference type="SMART" id="SM01411">
    <property type="entry name" value="Ephrin_rec_like"/>
    <property type="match status" value="1"/>
</dbReference>
<dbReference type="InterPro" id="IPR032675">
    <property type="entry name" value="LRR_dom_sf"/>
</dbReference>
<dbReference type="SUPFAM" id="SSF55961">
    <property type="entry name" value="Bet v1-like"/>
    <property type="match status" value="1"/>
</dbReference>
<keyword evidence="7" id="KW-1185">Reference proteome</keyword>
<name>A0ABQ6NA99_9STRA</name>
<keyword evidence="4" id="KW-0472">Membrane</keyword>
<dbReference type="PANTHER" id="PTHR24373">
    <property type="entry name" value="SLIT RELATED LEUCINE-RICH REPEAT NEURONAL PROTEIN"/>
    <property type="match status" value="1"/>
</dbReference>
<evidence type="ECO:0000256" key="3">
    <source>
        <dbReference type="ARBA" id="ARBA00022737"/>
    </source>
</evidence>
<gene>
    <name evidence="6" type="ORF">TeGR_g2961</name>
</gene>
<feature type="transmembrane region" description="Helical" evidence="4">
    <location>
        <begin position="209"/>
        <end position="228"/>
    </location>
</feature>
<dbReference type="InterPro" id="IPR011641">
    <property type="entry name" value="Tyr-kin_ephrin_A/B_rcpt-like"/>
</dbReference>
<dbReference type="InterPro" id="IPR050328">
    <property type="entry name" value="Dev_Immune_Receptor"/>
</dbReference>
<feature type="transmembrane region" description="Helical" evidence="4">
    <location>
        <begin position="266"/>
        <end position="288"/>
    </location>
</feature>
<keyword evidence="3" id="KW-0677">Repeat</keyword>
<feature type="domain" description="Tyrosine-protein kinase ephrin type A/B receptor-like" evidence="5">
    <location>
        <begin position="1471"/>
        <end position="1513"/>
    </location>
</feature>
<evidence type="ECO:0000313" key="6">
    <source>
        <dbReference type="EMBL" id="GMI52409.1"/>
    </source>
</evidence>
<dbReference type="InterPro" id="IPR003591">
    <property type="entry name" value="Leu-rich_rpt_typical-subtyp"/>
</dbReference>
<accession>A0ABQ6NA99</accession>
<dbReference type="Proteomes" id="UP001165060">
    <property type="component" value="Unassembled WGS sequence"/>
</dbReference>
<dbReference type="SMART" id="SM00369">
    <property type="entry name" value="LRR_TYP"/>
    <property type="match status" value="7"/>
</dbReference>
<dbReference type="SUPFAM" id="SSF52058">
    <property type="entry name" value="L domain-like"/>
    <property type="match status" value="2"/>
</dbReference>
<dbReference type="Gene3D" id="2.60.120.200">
    <property type="match status" value="1"/>
</dbReference>
<evidence type="ECO:0000256" key="4">
    <source>
        <dbReference type="SAM" id="Phobius"/>
    </source>
</evidence>
<dbReference type="Pfam" id="PF07699">
    <property type="entry name" value="Ephrin_rec_like"/>
    <property type="match status" value="1"/>
</dbReference>
<dbReference type="EMBL" id="BRYB01006223">
    <property type="protein sequence ID" value="GMI52409.1"/>
    <property type="molecule type" value="Genomic_DNA"/>
</dbReference>
<sequence length="1744" mass="188871">MDDFTEADLGKLEGAIDALDMIAVAAGVGEDEWQKDECKAHLKQLARLATTPYCSPSSCAPLGFCDSDCHAGREFCGRLATYDGVLEQVLPGGGFHAVLGGMVGADVLPCTVELLQLVSGGGDDSKICNSSSSTFSNMAFGSTPYVDCLPLSVDDPNTILRGTSSTSGSCTLSTWDEHDAGVAAVNAHNAGLLLNATLAVEEPLPTHPWWRVVVLIATPLVQALLIFIGRVLAKGTKQEENLASVLDGIQKESSRAFAQDLRFRDYFGISGVFVAVALTAQICLAVILGFRAEAVGISAVQVVCLHGIAVFAASKLFNSAVYWRSLVEGLFDVQEGNVDPLEAWNKIPAAKRLKKWHNANFAIETGGNYSLLLIIGPEVFELMVQAANANFMAGYLDWPALSFYGTLISTNCILFGVCMLSDERFVSPSVIITVDVIMDASYIMFNIFYISNPASYWAIIIPLALSVNALSKGFKRHGLESVNHALIKQNVRKKNDESKANGTFEHDAIVELAERFNAGAENNRKEIRPPSGFDEFAPRLFTEDSGDVAADTLLMECVLPGVTPGQAFTFDCRYTPEEKGTGTEKVLQVMSDSYEVSHAKQLGSSVARLVSKRDFVGDTVWKKLKLEGVSDMFLSVSQPCERPDAPPEEGFVRGFIYLGVKYESTADGTKITVLISLDPGGLLPTAIVNFAIQGQMKATLQSYKTYFVDKKAPDGSNNGGVWPDDENLYNFKFDGEEGGEGVGRRGSAEIMEVMQTQKMSGELNSPVASPKEALNTVLKTMQKTMQTMRKTAPIASQPTSLLDVVTKSGGVNVQLKNPIAKLRRFLGWFFLLVGVGLATYVSTTGGRQEKLCEEEFGMCVWGRMKPKLYFKGGLLADSTCGFGVDLNPNEDGWELDVSECELEELGRWREAFADLEVLDLRDNELAKLPGWLGEGRMENLRELRASNNKLRNFTFVSWRESVGGVNSTALEVVDLRNNEIAELPYDVMDVEGEELRLLFDGNPCAEEVDWSGLEKDRLPVRMGVGYDNGGFASSLRVLKLGRNELDKSMFEELVAANFTRIEELDVSWNALGRIGEEVRGQKKLRRLDVSGNSGIGARDLVAAPPDLEMLYASFCGVDDITGEQAVELQDRNMVLHGNPVTWITWTYQNQLTKIPAWLRMLEKVTYADLGYCDVKEIKGGAFPASLEELNIQNQLAGLRLHPDSFEGLSKLWSLDISTNKLTEDDMHPGLFGDTKLEYLYFLGNPGMLNFDAAALFPGSSGQQLLWLGLENCGLTGIGGESGTNLNGLLALEELWLGRRGLGEGKNDFGDGIAEDAFNGLVNLKSLGLSDSGLHTLPVHVFSGLLTLQRLYLGQNAGLALTEGIFSELCSLITLNVWDVESGSFAANAFAGWPYCERIDAGGDAVREMCEAQQDIFVEGSCTAQLCETGDCSACSSEGSCGSYGWCAWQEGGDGGGSCATPACLVGEEPNMGEGRCDACDAGKYSNSVGDSMCAMCAGGKYSETVGSVTEDDCEECDAGKSSLMGAIECVAETIKDTADHAWDFRGCTDGVPIVDDADGSELKATLSDGAECSAEGVLLNGGISSFVEIDTWEFGGALSIEMYVKHGAFNTWSKVLDFGSGDPLDNVALANWDSTSGINWAVARGTSWAGVDGVGDWELGVWQHIVATVQGADMKVWKDGILVASVSHGHEPRVMTRSRHRLGRIAWTDYGYVLGEIGYLRMWHGAGLEEGDVQALYNDRDSRE</sequence>
<feature type="transmembrane region" description="Helical" evidence="4">
    <location>
        <begin position="294"/>
        <end position="314"/>
    </location>
</feature>
<evidence type="ECO:0000313" key="7">
    <source>
        <dbReference type="Proteomes" id="UP001165060"/>
    </source>
</evidence>
<dbReference type="InterPro" id="IPR023393">
    <property type="entry name" value="START-like_dom_sf"/>
</dbReference>
<keyword evidence="1" id="KW-0433">Leucine-rich repeat</keyword>